<evidence type="ECO:0000313" key="2">
    <source>
        <dbReference type="Proteomes" id="UP001374584"/>
    </source>
</evidence>
<protein>
    <submittedName>
        <fullName evidence="1">Uncharacterized protein</fullName>
    </submittedName>
</protein>
<sequence length="86" mass="9791">MDAWQILNRLSCLTRVQHCIKAADFFSSFIICCLVRHVSLDRNKQSLLVGFIMESVTRQQNRRDLKLVGGVMGPNEVKQNSPNNNS</sequence>
<dbReference type="Proteomes" id="UP001374584">
    <property type="component" value="Unassembled WGS sequence"/>
</dbReference>
<accession>A0AAN9M328</accession>
<name>A0AAN9M328_PHACN</name>
<gene>
    <name evidence="1" type="ORF">VNO80_21337</name>
</gene>
<reference evidence="1 2" key="1">
    <citation type="submission" date="2024-01" db="EMBL/GenBank/DDBJ databases">
        <title>The genomes of 5 underutilized Papilionoideae crops provide insights into root nodulation and disease resistanc.</title>
        <authorList>
            <person name="Jiang F."/>
        </authorList>
    </citation>
    <scope>NUCLEOTIDE SEQUENCE [LARGE SCALE GENOMIC DNA]</scope>
    <source>
        <strain evidence="1">JINMINGXINNONG_FW02</strain>
        <tissue evidence="1">Leaves</tissue>
    </source>
</reference>
<comment type="caution">
    <text evidence="1">The sequence shown here is derived from an EMBL/GenBank/DDBJ whole genome shotgun (WGS) entry which is preliminary data.</text>
</comment>
<evidence type="ECO:0000313" key="1">
    <source>
        <dbReference type="EMBL" id="KAK7346814.1"/>
    </source>
</evidence>
<dbReference type="EMBL" id="JAYMYR010000008">
    <property type="protein sequence ID" value="KAK7346814.1"/>
    <property type="molecule type" value="Genomic_DNA"/>
</dbReference>
<dbReference type="AlphaFoldDB" id="A0AAN9M328"/>
<proteinExistence type="predicted"/>
<organism evidence="1 2">
    <name type="scientific">Phaseolus coccineus</name>
    <name type="common">Scarlet runner bean</name>
    <name type="synonym">Phaseolus multiflorus</name>
    <dbReference type="NCBI Taxonomy" id="3886"/>
    <lineage>
        <taxon>Eukaryota</taxon>
        <taxon>Viridiplantae</taxon>
        <taxon>Streptophyta</taxon>
        <taxon>Embryophyta</taxon>
        <taxon>Tracheophyta</taxon>
        <taxon>Spermatophyta</taxon>
        <taxon>Magnoliopsida</taxon>
        <taxon>eudicotyledons</taxon>
        <taxon>Gunneridae</taxon>
        <taxon>Pentapetalae</taxon>
        <taxon>rosids</taxon>
        <taxon>fabids</taxon>
        <taxon>Fabales</taxon>
        <taxon>Fabaceae</taxon>
        <taxon>Papilionoideae</taxon>
        <taxon>50 kb inversion clade</taxon>
        <taxon>NPAAA clade</taxon>
        <taxon>indigoferoid/millettioid clade</taxon>
        <taxon>Phaseoleae</taxon>
        <taxon>Phaseolus</taxon>
    </lineage>
</organism>
<keyword evidence="2" id="KW-1185">Reference proteome</keyword>